<sequence>MVNIPNIITLIRIFLVPVFIMSVFYGKFKEALSIFFFAALSDALDGFLARKFNKVTMLGVILDPLADKALIDSGYFLLSYTGKYIPIWLTVIVLSRDVLILMGSWILSIFNKMDRIKPTYLGKATAFLQFFTLLATLLKLNCGFPNGSILGVLFFTTAIFTVASALQYTYRGIKELNGA</sequence>
<feature type="transmembrane region" description="Helical" evidence="16">
    <location>
        <begin position="85"/>
        <end position="108"/>
    </location>
</feature>
<keyword evidence="13" id="KW-1208">Phospholipid metabolism</keyword>
<proteinExistence type="inferred from homology"/>
<dbReference type="RefSeq" id="WP_142934395.1">
    <property type="nucleotide sequence ID" value="NZ_FXTM01000005.1"/>
</dbReference>
<reference evidence="17 18" key="1">
    <citation type="submission" date="2017-05" db="EMBL/GenBank/DDBJ databases">
        <authorList>
            <person name="Varghese N."/>
            <person name="Submissions S."/>
        </authorList>
    </citation>
    <scope>NUCLEOTIDE SEQUENCE [LARGE SCALE GENOMIC DNA]</scope>
    <source>
        <strain evidence="17 18">DSM 16304</strain>
    </source>
</reference>
<evidence type="ECO:0000256" key="1">
    <source>
        <dbReference type="ARBA" id="ARBA00004141"/>
    </source>
</evidence>
<dbReference type="PANTHER" id="PTHR14269:SF11">
    <property type="entry name" value="CDP-DIACYLGLYCEROL--GLYCEROL-3-PHOSPHATE 3-PHOSPHATIDYLTRANSFERASE"/>
    <property type="match status" value="1"/>
</dbReference>
<dbReference type="EC" id="2.7.8.5" evidence="4"/>
<dbReference type="AlphaFoldDB" id="A0A521BF99"/>
<evidence type="ECO:0000256" key="4">
    <source>
        <dbReference type="ARBA" id="ARBA00013170"/>
    </source>
</evidence>
<evidence type="ECO:0000256" key="3">
    <source>
        <dbReference type="ARBA" id="ARBA00010441"/>
    </source>
</evidence>
<evidence type="ECO:0000256" key="16">
    <source>
        <dbReference type="SAM" id="Phobius"/>
    </source>
</evidence>
<keyword evidence="12" id="KW-0594">Phospholipid biosynthesis</keyword>
<dbReference type="Gene3D" id="1.20.120.1760">
    <property type="match status" value="1"/>
</dbReference>
<comment type="subcellular location">
    <subcellularLocation>
        <location evidence="1">Membrane</location>
        <topology evidence="1">Multi-pass membrane protein</topology>
    </subcellularLocation>
</comment>
<dbReference type="InterPro" id="IPR050324">
    <property type="entry name" value="CDP-alcohol_PTase-I"/>
</dbReference>
<evidence type="ECO:0000256" key="12">
    <source>
        <dbReference type="ARBA" id="ARBA00023209"/>
    </source>
</evidence>
<evidence type="ECO:0000256" key="6">
    <source>
        <dbReference type="ARBA" id="ARBA00022516"/>
    </source>
</evidence>
<comment type="catalytic activity">
    <reaction evidence="14">
        <text>a CDP-1,2-diacyl-sn-glycerol + sn-glycerol 3-phosphate = a 1,2-diacyl-sn-glycero-3-phospho-(1'-sn-glycero-3'-phosphate) + CMP + H(+)</text>
        <dbReference type="Rhea" id="RHEA:12593"/>
        <dbReference type="ChEBI" id="CHEBI:15378"/>
        <dbReference type="ChEBI" id="CHEBI:57597"/>
        <dbReference type="ChEBI" id="CHEBI:58332"/>
        <dbReference type="ChEBI" id="CHEBI:60110"/>
        <dbReference type="ChEBI" id="CHEBI:60377"/>
        <dbReference type="EC" id="2.7.8.5"/>
    </reaction>
</comment>
<protein>
    <recommendedName>
        <fullName evidence="5">CDP-diacylglycerol--glycerol-3-phosphate 3-phosphatidyltransferase</fullName>
        <ecNumber evidence="4">2.7.8.5</ecNumber>
    </recommendedName>
</protein>
<keyword evidence="6" id="KW-0444">Lipid biosynthesis</keyword>
<dbReference type="Pfam" id="PF01066">
    <property type="entry name" value="CDP-OH_P_transf"/>
    <property type="match status" value="1"/>
</dbReference>
<feature type="transmembrane region" description="Helical" evidence="16">
    <location>
        <begin position="144"/>
        <end position="166"/>
    </location>
</feature>
<dbReference type="PROSITE" id="PS00379">
    <property type="entry name" value="CDP_ALCOHOL_P_TRANSF"/>
    <property type="match status" value="1"/>
</dbReference>
<dbReference type="Proteomes" id="UP000317315">
    <property type="component" value="Unassembled WGS sequence"/>
</dbReference>
<keyword evidence="9 16" id="KW-1133">Transmembrane helix</keyword>
<dbReference type="GO" id="GO:0008444">
    <property type="term" value="F:CDP-diacylglycerol-glycerol-3-phosphate 3-phosphatidyltransferase activity"/>
    <property type="evidence" value="ECO:0007669"/>
    <property type="project" value="UniProtKB-EC"/>
</dbReference>
<dbReference type="GO" id="GO:0016020">
    <property type="term" value="C:membrane"/>
    <property type="evidence" value="ECO:0007669"/>
    <property type="project" value="UniProtKB-SubCell"/>
</dbReference>
<organism evidence="17 18">
    <name type="scientific">Balnearium lithotrophicum</name>
    <dbReference type="NCBI Taxonomy" id="223788"/>
    <lineage>
        <taxon>Bacteria</taxon>
        <taxon>Pseudomonadati</taxon>
        <taxon>Aquificota</taxon>
        <taxon>Aquificia</taxon>
        <taxon>Desulfurobacteriales</taxon>
        <taxon>Desulfurobacteriaceae</taxon>
        <taxon>Balnearium</taxon>
    </lineage>
</organism>
<evidence type="ECO:0000256" key="11">
    <source>
        <dbReference type="ARBA" id="ARBA00023136"/>
    </source>
</evidence>
<dbReference type="PANTHER" id="PTHR14269">
    <property type="entry name" value="CDP-DIACYLGLYCEROL--GLYCEROL-3-PHOSPHATE 3-PHOSPHATIDYLTRANSFERASE-RELATED"/>
    <property type="match status" value="1"/>
</dbReference>
<accession>A0A521BF99</accession>
<evidence type="ECO:0000256" key="13">
    <source>
        <dbReference type="ARBA" id="ARBA00023264"/>
    </source>
</evidence>
<evidence type="ECO:0000256" key="9">
    <source>
        <dbReference type="ARBA" id="ARBA00022989"/>
    </source>
</evidence>
<feature type="transmembrane region" description="Helical" evidence="16">
    <location>
        <begin position="120"/>
        <end position="138"/>
    </location>
</feature>
<dbReference type="InterPro" id="IPR000462">
    <property type="entry name" value="CDP-OH_P_trans"/>
</dbReference>
<comment type="pathway">
    <text evidence="2">Phospholipid metabolism; phosphatidylglycerol biosynthesis; phosphatidylglycerol from CDP-diacylglycerol: step 1/2.</text>
</comment>
<evidence type="ECO:0000256" key="5">
    <source>
        <dbReference type="ARBA" id="ARBA00014944"/>
    </source>
</evidence>
<evidence type="ECO:0000313" key="18">
    <source>
        <dbReference type="Proteomes" id="UP000317315"/>
    </source>
</evidence>
<dbReference type="InterPro" id="IPR004570">
    <property type="entry name" value="Phosphatidylglycerol_P_synth"/>
</dbReference>
<dbReference type="InterPro" id="IPR048254">
    <property type="entry name" value="CDP_ALCOHOL_P_TRANSF_CS"/>
</dbReference>
<evidence type="ECO:0000256" key="15">
    <source>
        <dbReference type="RuleBase" id="RU003750"/>
    </source>
</evidence>
<keyword evidence="11 16" id="KW-0472">Membrane</keyword>
<keyword evidence="10" id="KW-0443">Lipid metabolism</keyword>
<dbReference type="GO" id="GO:0046474">
    <property type="term" value="P:glycerophospholipid biosynthetic process"/>
    <property type="evidence" value="ECO:0007669"/>
    <property type="project" value="TreeGrafter"/>
</dbReference>
<dbReference type="PIRSF" id="PIRSF000847">
    <property type="entry name" value="Phos_ph_gly_syn"/>
    <property type="match status" value="1"/>
</dbReference>
<dbReference type="InterPro" id="IPR043130">
    <property type="entry name" value="CDP-OH_PTrfase_TM_dom"/>
</dbReference>
<name>A0A521BF99_9BACT</name>
<keyword evidence="18" id="KW-1185">Reference proteome</keyword>
<dbReference type="EMBL" id="FXTM01000005">
    <property type="protein sequence ID" value="SMO45775.1"/>
    <property type="molecule type" value="Genomic_DNA"/>
</dbReference>
<evidence type="ECO:0000256" key="10">
    <source>
        <dbReference type="ARBA" id="ARBA00023098"/>
    </source>
</evidence>
<evidence type="ECO:0000256" key="2">
    <source>
        <dbReference type="ARBA" id="ARBA00005042"/>
    </source>
</evidence>
<comment type="similarity">
    <text evidence="3 15">Belongs to the CDP-alcohol phosphatidyltransferase class-I family.</text>
</comment>
<gene>
    <name evidence="17" type="ORF">SAMN06269117_10539</name>
</gene>
<evidence type="ECO:0000256" key="8">
    <source>
        <dbReference type="ARBA" id="ARBA00022692"/>
    </source>
</evidence>
<keyword evidence="7 15" id="KW-0808">Transferase</keyword>
<dbReference type="OrthoDB" id="9796672at2"/>
<evidence type="ECO:0000256" key="7">
    <source>
        <dbReference type="ARBA" id="ARBA00022679"/>
    </source>
</evidence>
<evidence type="ECO:0000313" key="17">
    <source>
        <dbReference type="EMBL" id="SMO45775.1"/>
    </source>
</evidence>
<feature type="transmembrane region" description="Helical" evidence="16">
    <location>
        <begin position="6"/>
        <end position="25"/>
    </location>
</feature>
<keyword evidence="8 16" id="KW-0812">Transmembrane</keyword>
<evidence type="ECO:0000256" key="14">
    <source>
        <dbReference type="ARBA" id="ARBA00048586"/>
    </source>
</evidence>